<dbReference type="Gene3D" id="3.30.559.10">
    <property type="entry name" value="Chloramphenicol acetyltransferase-like domain"/>
    <property type="match status" value="1"/>
</dbReference>
<dbReference type="InterPro" id="IPR025110">
    <property type="entry name" value="AMP-bd_C"/>
</dbReference>
<dbReference type="InterPro" id="IPR020806">
    <property type="entry name" value="PKS_PP-bd"/>
</dbReference>
<name>A0AAP7DLX2_PAEAL</name>
<dbReference type="Gene3D" id="1.10.1200.10">
    <property type="entry name" value="ACP-like"/>
    <property type="match status" value="1"/>
</dbReference>
<dbReference type="AlphaFoldDB" id="A0AAP7DLX2"/>
<dbReference type="SMART" id="SM00823">
    <property type="entry name" value="PKS_PP"/>
    <property type="match status" value="1"/>
</dbReference>
<comment type="cofactor">
    <cofactor evidence="1">
        <name>pantetheine 4'-phosphate</name>
        <dbReference type="ChEBI" id="CHEBI:47942"/>
    </cofactor>
</comment>
<sequence>EDGNVDFIGRIDNQAKIRGYRIETGEVEAKMLSVGGVKEAVVVVREDQEGQKALCAYYTAEEGLTAADLKRAISSELPGYMIPSYFMGLEYLPLTPNGKIDRKALPAPEGGAGGGREYVAPRTELEAKLATIWQEVLVREKAVGVTDNFFDLGGHSLRATTLVSKMHKELGIEFPLRDVFRYSTVEEMAAAMERLEIGSFTAIPAAEPSEYYPLSSAQKRLYILNQLEGGELSYNIPGAMLLEGELDRQRFAEAFCGLVARHETLRTGFEMVKGEAVQRIYEEAAFQVEYVQISGEQAEETVRQFVRPFDLAKPPLLRVGLAELAPDRHILMFDTHHIVSDGVSMDVLIEEFVRLYSGEPLDPLRIQYKDYAVWQQSDEQKAQLAKQEAYWLDMFRGELPVLELPTDYPRPAMQSYEGRTLQLFMNREKSEGLKRLAAENGATLYMVLLAGYTILLHKYTRQEDVVVGTPIAGRNHSDVQPLIGMFVNTLAIRSYPAAGKTFLDYLKEIKETTLGAFEHQNYPFEELVDKVNVARDLSRNPLFDTMFALQNTENLEIQLPGLHLSTYASEEIVSKFDLSLDVTEIEEGLEYLFEYATALYKTETVEKLAAHYLQLLESILRNPSATIAELGILTPAEKEQILGAFNPAQPEAAPAA</sequence>
<dbReference type="Pfam" id="PF13193">
    <property type="entry name" value="AMP-binding_C"/>
    <property type="match status" value="1"/>
</dbReference>
<gene>
    <name evidence="8" type="ORF">HMI46_27350</name>
</gene>
<keyword evidence="5" id="KW-0677">Repeat</keyword>
<dbReference type="InterPro" id="IPR045851">
    <property type="entry name" value="AMP-bd_C_sf"/>
</dbReference>
<accession>A0AAP7DLX2</accession>
<dbReference type="GO" id="GO:0008610">
    <property type="term" value="P:lipid biosynthetic process"/>
    <property type="evidence" value="ECO:0007669"/>
    <property type="project" value="UniProtKB-ARBA"/>
</dbReference>
<dbReference type="Gene3D" id="3.30.559.30">
    <property type="entry name" value="Nonribosomal peptide synthetase, condensation domain"/>
    <property type="match status" value="1"/>
</dbReference>
<evidence type="ECO:0000256" key="4">
    <source>
        <dbReference type="ARBA" id="ARBA00022553"/>
    </source>
</evidence>
<comment type="similarity">
    <text evidence="2">Belongs to the ATP-dependent AMP-binding enzyme family.</text>
</comment>
<dbReference type="GO" id="GO:0031177">
    <property type="term" value="F:phosphopantetheine binding"/>
    <property type="evidence" value="ECO:0007669"/>
    <property type="project" value="InterPro"/>
</dbReference>
<dbReference type="GO" id="GO:0003824">
    <property type="term" value="F:catalytic activity"/>
    <property type="evidence" value="ECO:0007669"/>
    <property type="project" value="InterPro"/>
</dbReference>
<feature type="non-terminal residue" evidence="8">
    <location>
        <position position="656"/>
    </location>
</feature>
<protein>
    <submittedName>
        <fullName evidence="8">Non-ribosomal peptide synthetase</fullName>
    </submittedName>
</protein>
<comment type="caution">
    <text evidence="8">The sequence shown here is derived from an EMBL/GenBank/DDBJ whole genome shotgun (WGS) entry which is preliminary data.</text>
</comment>
<dbReference type="FunFam" id="3.30.300.30:FF:000010">
    <property type="entry name" value="Enterobactin synthetase component F"/>
    <property type="match status" value="1"/>
</dbReference>
<dbReference type="FunFam" id="1.10.1200.10:FF:000005">
    <property type="entry name" value="Nonribosomal peptide synthetase 1"/>
    <property type="match status" value="1"/>
</dbReference>
<dbReference type="PANTHER" id="PTHR45527">
    <property type="entry name" value="NONRIBOSOMAL PEPTIDE SYNTHETASE"/>
    <property type="match status" value="1"/>
</dbReference>
<dbReference type="Pfam" id="PF00668">
    <property type="entry name" value="Condensation"/>
    <property type="match status" value="1"/>
</dbReference>
<dbReference type="Pfam" id="PF00550">
    <property type="entry name" value="PP-binding"/>
    <property type="match status" value="1"/>
</dbReference>
<evidence type="ECO:0000256" key="3">
    <source>
        <dbReference type="ARBA" id="ARBA00022450"/>
    </source>
</evidence>
<dbReference type="GO" id="GO:0044550">
    <property type="term" value="P:secondary metabolite biosynthetic process"/>
    <property type="evidence" value="ECO:0007669"/>
    <property type="project" value="TreeGrafter"/>
</dbReference>
<evidence type="ECO:0000313" key="8">
    <source>
        <dbReference type="EMBL" id="NOJ74211.1"/>
    </source>
</evidence>
<dbReference type="SUPFAM" id="SSF56801">
    <property type="entry name" value="Acetyl-CoA synthetase-like"/>
    <property type="match status" value="1"/>
</dbReference>
<dbReference type="InterPro" id="IPR009081">
    <property type="entry name" value="PP-bd_ACP"/>
</dbReference>
<evidence type="ECO:0000256" key="5">
    <source>
        <dbReference type="ARBA" id="ARBA00022737"/>
    </source>
</evidence>
<dbReference type="GO" id="GO:0005829">
    <property type="term" value="C:cytosol"/>
    <property type="evidence" value="ECO:0007669"/>
    <property type="project" value="TreeGrafter"/>
</dbReference>
<reference evidence="8 9" key="1">
    <citation type="submission" date="2020-05" db="EMBL/GenBank/DDBJ databases">
        <title>Whole genome sequencing and identification of novel metabolites from Paenibacillus alvei strain JR949.</title>
        <authorList>
            <person name="Rajendhran J."/>
            <person name="Sree Pranav P."/>
            <person name="Mahalakshmi B."/>
            <person name="Karthikeyan R."/>
        </authorList>
    </citation>
    <scope>NUCLEOTIDE SEQUENCE [LARGE SCALE GENOMIC DNA]</scope>
    <source>
        <strain evidence="8 9">JR949</strain>
    </source>
</reference>
<dbReference type="InterPro" id="IPR006162">
    <property type="entry name" value="Ppantetheine_attach_site"/>
</dbReference>
<dbReference type="InterPro" id="IPR001242">
    <property type="entry name" value="Condensation_dom"/>
</dbReference>
<dbReference type="Gene3D" id="3.30.300.30">
    <property type="match status" value="1"/>
</dbReference>
<evidence type="ECO:0000256" key="6">
    <source>
        <dbReference type="ARBA" id="ARBA00023194"/>
    </source>
</evidence>
<evidence type="ECO:0000259" key="7">
    <source>
        <dbReference type="PROSITE" id="PS50075"/>
    </source>
</evidence>
<dbReference type="PROSITE" id="PS50075">
    <property type="entry name" value="CARRIER"/>
    <property type="match status" value="1"/>
</dbReference>
<feature type="non-terminal residue" evidence="8">
    <location>
        <position position="1"/>
    </location>
</feature>
<evidence type="ECO:0000313" key="9">
    <source>
        <dbReference type="Proteomes" id="UP000552038"/>
    </source>
</evidence>
<keyword evidence="6" id="KW-0045">Antibiotic biosynthesis</keyword>
<dbReference type="SUPFAM" id="SSF47336">
    <property type="entry name" value="ACP-like"/>
    <property type="match status" value="1"/>
</dbReference>
<evidence type="ECO:0000256" key="2">
    <source>
        <dbReference type="ARBA" id="ARBA00006432"/>
    </source>
</evidence>
<evidence type="ECO:0000256" key="1">
    <source>
        <dbReference type="ARBA" id="ARBA00001957"/>
    </source>
</evidence>
<dbReference type="RefSeq" id="WP_244966049.1">
    <property type="nucleotide sequence ID" value="NZ_JABFOR010000109.1"/>
</dbReference>
<dbReference type="GO" id="GO:0017000">
    <property type="term" value="P:antibiotic biosynthetic process"/>
    <property type="evidence" value="ECO:0007669"/>
    <property type="project" value="UniProtKB-KW"/>
</dbReference>
<dbReference type="InterPro" id="IPR023213">
    <property type="entry name" value="CAT-like_dom_sf"/>
</dbReference>
<keyword evidence="4" id="KW-0597">Phosphoprotein</keyword>
<organism evidence="8 9">
    <name type="scientific">Paenibacillus alvei</name>
    <name type="common">Bacillus alvei</name>
    <dbReference type="NCBI Taxonomy" id="44250"/>
    <lineage>
        <taxon>Bacteria</taxon>
        <taxon>Bacillati</taxon>
        <taxon>Bacillota</taxon>
        <taxon>Bacilli</taxon>
        <taxon>Bacillales</taxon>
        <taxon>Paenibacillaceae</taxon>
        <taxon>Paenibacillus</taxon>
    </lineage>
</organism>
<dbReference type="CDD" id="cd19531">
    <property type="entry name" value="LCL_NRPS-like"/>
    <property type="match status" value="1"/>
</dbReference>
<dbReference type="PANTHER" id="PTHR45527:SF1">
    <property type="entry name" value="FATTY ACID SYNTHASE"/>
    <property type="match status" value="1"/>
</dbReference>
<dbReference type="SUPFAM" id="SSF52777">
    <property type="entry name" value="CoA-dependent acyltransferases"/>
    <property type="match status" value="2"/>
</dbReference>
<dbReference type="EMBL" id="JABFOR010000109">
    <property type="protein sequence ID" value="NOJ74211.1"/>
    <property type="molecule type" value="Genomic_DNA"/>
</dbReference>
<proteinExistence type="inferred from homology"/>
<dbReference type="GO" id="GO:0043041">
    <property type="term" value="P:amino acid activation for nonribosomal peptide biosynthetic process"/>
    <property type="evidence" value="ECO:0007669"/>
    <property type="project" value="TreeGrafter"/>
</dbReference>
<keyword evidence="3" id="KW-0596">Phosphopantetheine</keyword>
<feature type="domain" description="Carrier" evidence="7">
    <location>
        <begin position="120"/>
        <end position="196"/>
    </location>
</feature>
<dbReference type="PROSITE" id="PS00012">
    <property type="entry name" value="PHOSPHOPANTETHEINE"/>
    <property type="match status" value="1"/>
</dbReference>
<dbReference type="Proteomes" id="UP000552038">
    <property type="component" value="Unassembled WGS sequence"/>
</dbReference>
<dbReference type="InterPro" id="IPR036736">
    <property type="entry name" value="ACP-like_sf"/>
</dbReference>